<protein>
    <submittedName>
        <fullName evidence="2">Uncharacterized protein</fullName>
    </submittedName>
</protein>
<feature type="compositionally biased region" description="Basic and acidic residues" evidence="1">
    <location>
        <begin position="16"/>
        <end position="30"/>
    </location>
</feature>
<accession>A0AAD5SIY1</accession>
<evidence type="ECO:0000256" key="1">
    <source>
        <dbReference type="SAM" id="MobiDB-lite"/>
    </source>
</evidence>
<keyword evidence="3" id="KW-1185">Reference proteome</keyword>
<evidence type="ECO:0000313" key="3">
    <source>
        <dbReference type="Proteomes" id="UP001212841"/>
    </source>
</evidence>
<organism evidence="2 3">
    <name type="scientific">Rhizophlyctis rosea</name>
    <dbReference type="NCBI Taxonomy" id="64517"/>
    <lineage>
        <taxon>Eukaryota</taxon>
        <taxon>Fungi</taxon>
        <taxon>Fungi incertae sedis</taxon>
        <taxon>Chytridiomycota</taxon>
        <taxon>Chytridiomycota incertae sedis</taxon>
        <taxon>Chytridiomycetes</taxon>
        <taxon>Rhizophlyctidales</taxon>
        <taxon>Rhizophlyctidaceae</taxon>
        <taxon>Rhizophlyctis</taxon>
    </lineage>
</organism>
<gene>
    <name evidence="2" type="ORF">HK097_009773</name>
</gene>
<dbReference type="AlphaFoldDB" id="A0AAD5SIY1"/>
<feature type="region of interest" description="Disordered" evidence="1">
    <location>
        <begin position="16"/>
        <end position="54"/>
    </location>
</feature>
<evidence type="ECO:0000313" key="2">
    <source>
        <dbReference type="EMBL" id="KAJ3055655.1"/>
    </source>
</evidence>
<feature type="compositionally biased region" description="Low complexity" evidence="1">
    <location>
        <begin position="31"/>
        <end position="41"/>
    </location>
</feature>
<dbReference type="EMBL" id="JADGJD010000068">
    <property type="protein sequence ID" value="KAJ3055655.1"/>
    <property type="molecule type" value="Genomic_DNA"/>
</dbReference>
<reference evidence="2" key="1">
    <citation type="submission" date="2020-05" db="EMBL/GenBank/DDBJ databases">
        <title>Phylogenomic resolution of chytrid fungi.</title>
        <authorList>
            <person name="Stajich J.E."/>
            <person name="Amses K."/>
            <person name="Simmons R."/>
            <person name="Seto K."/>
            <person name="Myers J."/>
            <person name="Bonds A."/>
            <person name="Quandt C.A."/>
            <person name="Barry K."/>
            <person name="Liu P."/>
            <person name="Grigoriev I."/>
            <person name="Longcore J.E."/>
            <person name="James T.Y."/>
        </authorList>
    </citation>
    <scope>NUCLEOTIDE SEQUENCE</scope>
    <source>
        <strain evidence="2">JEL0318</strain>
    </source>
</reference>
<proteinExistence type="predicted"/>
<comment type="caution">
    <text evidence="2">The sequence shown here is derived from an EMBL/GenBank/DDBJ whole genome shotgun (WGS) entry which is preliminary data.</text>
</comment>
<dbReference type="Proteomes" id="UP001212841">
    <property type="component" value="Unassembled WGS sequence"/>
</dbReference>
<sequence>TGVRLQQVQEEVREVREAKVEQIQQEEGKETGSSCSSSESGESGEAEVPDVEVPKRVVQDGEPEAELRKRVGVKCAGEDGGAVQAVAVEV</sequence>
<name>A0AAD5SIY1_9FUNG</name>
<feature type="non-terminal residue" evidence="2">
    <location>
        <position position="1"/>
    </location>
</feature>